<dbReference type="Gene3D" id="2.40.30.10">
    <property type="entry name" value="Translation factors"/>
    <property type="match status" value="1"/>
</dbReference>
<dbReference type="CDD" id="cd03699">
    <property type="entry name" value="EF4_II"/>
    <property type="match status" value="1"/>
</dbReference>
<evidence type="ECO:0000313" key="11">
    <source>
        <dbReference type="EnsemblMetazoa" id="LLOJ005109-PA"/>
    </source>
</evidence>
<dbReference type="SUPFAM" id="SSF50447">
    <property type="entry name" value="Translation proteins"/>
    <property type="match status" value="1"/>
</dbReference>
<dbReference type="Pfam" id="PF00679">
    <property type="entry name" value="EFG_C"/>
    <property type="match status" value="1"/>
</dbReference>
<evidence type="ECO:0000313" key="12">
    <source>
        <dbReference type="Proteomes" id="UP000092461"/>
    </source>
</evidence>
<organism evidence="11 12">
    <name type="scientific">Lutzomyia longipalpis</name>
    <name type="common">Sand fly</name>
    <dbReference type="NCBI Taxonomy" id="7200"/>
    <lineage>
        <taxon>Eukaryota</taxon>
        <taxon>Metazoa</taxon>
        <taxon>Ecdysozoa</taxon>
        <taxon>Arthropoda</taxon>
        <taxon>Hexapoda</taxon>
        <taxon>Insecta</taxon>
        <taxon>Pterygota</taxon>
        <taxon>Neoptera</taxon>
        <taxon>Endopterygota</taxon>
        <taxon>Diptera</taxon>
        <taxon>Nematocera</taxon>
        <taxon>Psychodoidea</taxon>
        <taxon>Psychodidae</taxon>
        <taxon>Lutzomyia</taxon>
        <taxon>Lutzomyia</taxon>
    </lineage>
</organism>
<dbReference type="SUPFAM" id="SSF54980">
    <property type="entry name" value="EF-G C-terminal domain-like"/>
    <property type="match status" value="2"/>
</dbReference>
<dbReference type="EMBL" id="AJWK01016272">
    <property type="status" value="NOT_ANNOTATED_CDS"/>
    <property type="molecule type" value="Genomic_DNA"/>
</dbReference>
<dbReference type="InterPro" id="IPR005225">
    <property type="entry name" value="Small_GTP-bd"/>
</dbReference>
<dbReference type="CDD" id="cd01890">
    <property type="entry name" value="LepA"/>
    <property type="match status" value="1"/>
</dbReference>
<keyword evidence="12" id="KW-1185">Reference proteome</keyword>
<dbReference type="SUPFAM" id="SSF52540">
    <property type="entry name" value="P-loop containing nucleoside triphosphate hydrolases"/>
    <property type="match status" value="1"/>
</dbReference>
<proteinExistence type="inferred from homology"/>
<evidence type="ECO:0000256" key="4">
    <source>
        <dbReference type="ARBA" id="ARBA00022792"/>
    </source>
</evidence>
<dbReference type="PROSITE" id="PS00301">
    <property type="entry name" value="G_TR_1"/>
    <property type="match status" value="1"/>
</dbReference>
<feature type="binding site" evidence="9">
    <location>
        <begin position="330"/>
        <end position="333"/>
    </location>
    <ligand>
        <name>GTP</name>
        <dbReference type="ChEBI" id="CHEBI:37565"/>
    </ligand>
</feature>
<dbReference type="VEuPathDB" id="VectorBase:LLOJ005109"/>
<dbReference type="Gene3D" id="3.30.70.240">
    <property type="match status" value="1"/>
</dbReference>
<keyword evidence="6 9" id="KW-0496">Mitochondrion</keyword>
<evidence type="ECO:0000256" key="1">
    <source>
        <dbReference type="ARBA" id="ARBA00005454"/>
    </source>
</evidence>
<evidence type="ECO:0000256" key="8">
    <source>
        <dbReference type="ARBA" id="ARBA00023136"/>
    </source>
</evidence>
<dbReference type="PANTHER" id="PTHR43512">
    <property type="entry name" value="TRANSLATION FACTOR GUF1-RELATED"/>
    <property type="match status" value="1"/>
</dbReference>
<dbReference type="InterPro" id="IPR031157">
    <property type="entry name" value="G_TR_CS"/>
</dbReference>
<keyword evidence="4 9" id="KW-0999">Mitochondrion inner membrane</keyword>
<dbReference type="GO" id="GO:0005743">
    <property type="term" value="C:mitochondrial inner membrane"/>
    <property type="evidence" value="ECO:0007669"/>
    <property type="project" value="UniProtKB-SubCell"/>
</dbReference>
<dbReference type="InterPro" id="IPR038363">
    <property type="entry name" value="LepA_C_sf"/>
</dbReference>
<reference evidence="11" key="1">
    <citation type="submission" date="2020-05" db="UniProtKB">
        <authorList>
            <consortium name="EnsemblMetazoa"/>
        </authorList>
    </citation>
    <scope>IDENTIFICATION</scope>
    <source>
        <strain evidence="11">Jacobina</strain>
    </source>
</reference>
<dbReference type="EMBL" id="AJWK01016269">
    <property type="status" value="NOT_ANNOTATED_CDS"/>
    <property type="molecule type" value="Genomic_DNA"/>
</dbReference>
<dbReference type="Proteomes" id="UP000092461">
    <property type="component" value="Unassembled WGS sequence"/>
</dbReference>
<dbReference type="InterPro" id="IPR009000">
    <property type="entry name" value="Transl_B-barrel_sf"/>
</dbReference>
<comment type="similarity">
    <text evidence="1">Belongs to the TRAFAC class translation factor GTPase superfamily. Classic translation factor GTPase family. LepA subfamily.</text>
</comment>
<dbReference type="CDD" id="cd16260">
    <property type="entry name" value="EF4_III"/>
    <property type="match status" value="1"/>
</dbReference>
<dbReference type="PROSITE" id="PS51722">
    <property type="entry name" value="G_TR_2"/>
    <property type="match status" value="1"/>
</dbReference>
<dbReference type="SMART" id="SM00698">
    <property type="entry name" value="MORN"/>
    <property type="match status" value="3"/>
</dbReference>
<accession>A0A1B0CKH2</accession>
<name>A0A1B0CKH2_LUTLO</name>
<dbReference type="InterPro" id="IPR013842">
    <property type="entry name" value="LepA_CTD"/>
</dbReference>
<comment type="catalytic activity">
    <reaction evidence="9">
        <text>GTP + H2O = GDP + phosphate + H(+)</text>
        <dbReference type="Rhea" id="RHEA:19669"/>
        <dbReference type="ChEBI" id="CHEBI:15377"/>
        <dbReference type="ChEBI" id="CHEBI:15378"/>
        <dbReference type="ChEBI" id="CHEBI:37565"/>
        <dbReference type="ChEBI" id="CHEBI:43474"/>
        <dbReference type="ChEBI" id="CHEBI:58189"/>
        <dbReference type="EC" id="3.6.5.n1"/>
    </reaction>
</comment>
<dbReference type="EnsemblMetazoa" id="LLOJ005109-RA">
    <property type="protein sequence ID" value="LLOJ005109-PA"/>
    <property type="gene ID" value="LLOJ005109"/>
</dbReference>
<dbReference type="Gene3D" id="3.30.70.2570">
    <property type="entry name" value="Elongation factor 4, C-terminal domain"/>
    <property type="match status" value="2"/>
</dbReference>
<dbReference type="FunFam" id="2.40.30.10:FF:000015">
    <property type="entry name" value="Translation factor GUF1, mitochondrial"/>
    <property type="match status" value="1"/>
</dbReference>
<dbReference type="Gene3D" id="2.20.110.10">
    <property type="entry name" value="Histone H3 K4-specific methyltransferase SET7/9 N-terminal domain"/>
    <property type="match status" value="2"/>
</dbReference>
<dbReference type="InterPro" id="IPR000795">
    <property type="entry name" value="T_Tr_GTP-bd_dom"/>
</dbReference>
<dbReference type="GO" id="GO:0097177">
    <property type="term" value="F:mitochondrial ribosome binding"/>
    <property type="evidence" value="ECO:0007669"/>
    <property type="project" value="TreeGrafter"/>
</dbReference>
<dbReference type="InterPro" id="IPR003409">
    <property type="entry name" value="MORN"/>
</dbReference>
<dbReference type="Gene3D" id="3.40.50.300">
    <property type="entry name" value="P-loop containing nucleotide triphosphate hydrolases"/>
    <property type="match status" value="1"/>
</dbReference>
<dbReference type="GO" id="GO:0005759">
    <property type="term" value="C:mitochondrial matrix"/>
    <property type="evidence" value="ECO:0007669"/>
    <property type="project" value="UniProtKB-UniRule"/>
</dbReference>
<dbReference type="AlphaFoldDB" id="A0A1B0CKH2"/>
<evidence type="ECO:0000256" key="7">
    <source>
        <dbReference type="ARBA" id="ARBA00023134"/>
    </source>
</evidence>
<feature type="binding site" evidence="9">
    <location>
        <begin position="276"/>
        <end position="280"/>
    </location>
    <ligand>
        <name>GTP</name>
        <dbReference type="ChEBI" id="CHEBI:37565"/>
    </ligand>
</feature>
<dbReference type="Gene3D" id="3.30.70.870">
    <property type="entry name" value="Elongation Factor G (Translational Gtpase), domain 3"/>
    <property type="match status" value="1"/>
</dbReference>
<feature type="binding site" evidence="9">
    <location>
        <begin position="214"/>
        <end position="221"/>
    </location>
    <ligand>
        <name>GTP</name>
        <dbReference type="ChEBI" id="CHEBI:37565"/>
    </ligand>
</feature>
<dbReference type="GO" id="GO:0003924">
    <property type="term" value="F:GTPase activity"/>
    <property type="evidence" value="ECO:0007669"/>
    <property type="project" value="UniProtKB-UniRule"/>
</dbReference>
<keyword evidence="8 9" id="KW-0472">Membrane</keyword>
<dbReference type="FunFam" id="3.30.70.870:FF:000004">
    <property type="entry name" value="Translation factor GUF1, mitochondrial"/>
    <property type="match status" value="1"/>
</dbReference>
<dbReference type="NCBIfam" id="TIGR01393">
    <property type="entry name" value="lepA"/>
    <property type="match status" value="1"/>
</dbReference>
<dbReference type="GO" id="GO:0005525">
    <property type="term" value="F:GTP binding"/>
    <property type="evidence" value="ECO:0007669"/>
    <property type="project" value="UniProtKB-UniRule"/>
</dbReference>
<dbReference type="PANTHER" id="PTHR43512:SF7">
    <property type="entry name" value="TRANSLATION FACTOR GUF1, MITOCHONDRIAL"/>
    <property type="match status" value="1"/>
</dbReference>
<dbReference type="EMBL" id="AJWK01016270">
    <property type="status" value="NOT_ANNOTATED_CDS"/>
    <property type="molecule type" value="Genomic_DNA"/>
</dbReference>
<keyword evidence="9" id="KW-0648">Protein biosynthesis</keyword>
<dbReference type="FunFam" id="3.30.70.2570:FF:000001">
    <property type="entry name" value="Translation factor GUF1, mitochondrial"/>
    <property type="match status" value="2"/>
</dbReference>
<dbReference type="InterPro" id="IPR027417">
    <property type="entry name" value="P-loop_NTPase"/>
</dbReference>
<dbReference type="GO" id="GO:0006412">
    <property type="term" value="P:translation"/>
    <property type="evidence" value="ECO:0007669"/>
    <property type="project" value="UniProtKB-KW"/>
</dbReference>
<dbReference type="HAMAP" id="MF_00071">
    <property type="entry name" value="LepA"/>
    <property type="match status" value="1"/>
</dbReference>
<dbReference type="EMBL" id="AJWK01016271">
    <property type="status" value="NOT_ANNOTATED_CDS"/>
    <property type="molecule type" value="Genomic_DNA"/>
</dbReference>
<keyword evidence="3 9" id="KW-0547">Nucleotide-binding</keyword>
<keyword evidence="5 9" id="KW-0378">Hydrolase</keyword>
<dbReference type="Pfam" id="PF06421">
    <property type="entry name" value="LepA_C"/>
    <property type="match status" value="1"/>
</dbReference>
<dbReference type="VEuPathDB" id="VectorBase:LLONM1_005584"/>
<evidence type="ECO:0000256" key="6">
    <source>
        <dbReference type="ARBA" id="ARBA00023128"/>
    </source>
</evidence>
<comment type="similarity">
    <text evidence="9">Belongs to the GTP-binding elongation factor family. LepA subfamily.</text>
</comment>
<comment type="function">
    <text evidence="9">Promotes mitochondrial protein synthesis. May act as a fidelity factor of the translation reaction, by catalyzing a one-codon backward translocation of tRNAs on improperly translocated ribosomes. Binds to mitochondrial ribosomes in a GTP-dependent manner.</text>
</comment>
<dbReference type="EC" id="3.6.5.n1" evidence="9"/>
<protein>
    <recommendedName>
        <fullName evidence="9">Translation factor GUF1 homolog, mitochondrial</fullName>
        <ecNumber evidence="9">3.6.5.n1</ecNumber>
    </recommendedName>
    <alternativeName>
        <fullName evidence="9">Elongation factor 4 homolog</fullName>
        <shortName evidence="9">EF-4</shortName>
    </alternativeName>
    <alternativeName>
        <fullName evidence="9">GTPase GUF1 homolog</fullName>
    </alternativeName>
    <alternativeName>
        <fullName evidence="9">Ribosomal back-translocase</fullName>
    </alternativeName>
</protein>
<dbReference type="NCBIfam" id="TIGR00231">
    <property type="entry name" value="small_GTP"/>
    <property type="match status" value="1"/>
</dbReference>
<dbReference type="FunFam" id="3.40.50.300:FF:000078">
    <property type="entry name" value="Elongation factor 4"/>
    <property type="match status" value="1"/>
</dbReference>
<evidence type="ECO:0000256" key="3">
    <source>
        <dbReference type="ARBA" id="ARBA00022741"/>
    </source>
</evidence>
<evidence type="ECO:0000256" key="5">
    <source>
        <dbReference type="ARBA" id="ARBA00022801"/>
    </source>
</evidence>
<dbReference type="GO" id="GO:0045727">
    <property type="term" value="P:positive regulation of translation"/>
    <property type="evidence" value="ECO:0007669"/>
    <property type="project" value="UniProtKB-UniRule"/>
</dbReference>
<sequence length="881" mass="97802">MHTPEGLRQRFLMDGGILGGVVKCGGFRYDDGTRYVGDWSARGQKHGMGHLLLPDGTRYDGAFIGGMCSGLGGWFHGHGIFWRSDGMRYEGEFRGGRIWGLGLVIFSDGSHGFPRNEGFFQDCRLIRKRRCPEVVQKAQKIALMARAQSSMTHIRMSSYCFLKHVRSTLYGNSSQIPRNNLIFLRRKFSSANAEIEEKLRNIPLERIRNFCIIAHVDHGKSTLADRLLEKAGLRIDRPQILDSLQVEKERGITVKAQTVSLFYRHGDVDYLLNLIDTPGHVDFSNEVHRSLAPCDGAILLVDANHGIQAQTVSNYFMAATRNLKILPILNKIDLRNANPTRTCEELQSMFDIPPESVLKISAKLGTGMEAVIPSIIERLPAPNTHPEAHFRALLFDSSFDRYRGALSLINVRDGEIRIGQEITSVATGKTYEVKSLSLLTPAEVPVACLRAGHVGLLGCNMRSGKEAVIGDTIHHKGASVTALPGFRPQQAMVFAGVYPPDQSKYISLRAAIEKLTLNDSAVTVSPDSNSALGQGWRLGFLGLLHMEVFCQRLEQEYDAEPIITAPSVTYKVRLHGAKVIKAHGGAEMIDVSNPALLPDSQHIAEFHEPLILATIITPTEFIGSVIGLCVERRGVQKTSTHIDSDRVMMTYIFPLSEIATFPYALTNAVKLRILLNGQDVEELSTIVHASKATTYARQLVAKLKEIIPRQMILIAIQAAVGGKILARETIKAFRKDVTAKLYGGDVTRRMKLLRQQAEGKKKMRSIANISIPRDTFINVEELSTIVHASKATTYARQLVAKLKEIIPRQMILIAIQAAVGGKILARETIKPFRKDVTAKLYGGDVTRRMKLLRQQAEGKKKMRSIANISIPRDTFISILKR</sequence>
<comment type="subcellular location">
    <subcellularLocation>
        <location evidence="9">Mitochondrion inner membrane</location>
        <topology evidence="9">Peripheral membrane protein</topology>
        <orientation evidence="9">Matrix side</orientation>
    </subcellularLocation>
</comment>
<feature type="domain" description="Tr-type G" evidence="10">
    <location>
        <begin position="205"/>
        <end position="383"/>
    </location>
</feature>
<dbReference type="InterPro" id="IPR006297">
    <property type="entry name" value="EF-4"/>
</dbReference>
<evidence type="ECO:0000256" key="9">
    <source>
        <dbReference type="HAMAP-Rule" id="MF_03137"/>
    </source>
</evidence>
<keyword evidence="7 9" id="KW-0342">GTP-binding</keyword>
<dbReference type="Pfam" id="PF00009">
    <property type="entry name" value="GTP_EFTU"/>
    <property type="match status" value="1"/>
</dbReference>
<dbReference type="InterPro" id="IPR035647">
    <property type="entry name" value="EFG_III/V"/>
</dbReference>
<evidence type="ECO:0000256" key="2">
    <source>
        <dbReference type="ARBA" id="ARBA00022737"/>
    </source>
</evidence>
<evidence type="ECO:0000259" key="10">
    <source>
        <dbReference type="PROSITE" id="PS51722"/>
    </source>
</evidence>
<dbReference type="SUPFAM" id="SSF82185">
    <property type="entry name" value="Histone H3 K4-specific methyltransferase SET7/9 N-terminal domain"/>
    <property type="match status" value="1"/>
</dbReference>
<dbReference type="Pfam" id="PF02493">
    <property type="entry name" value="MORN"/>
    <property type="match status" value="3"/>
</dbReference>
<dbReference type="PRINTS" id="PR00315">
    <property type="entry name" value="ELONGATNFCT"/>
</dbReference>
<keyword evidence="2" id="KW-0677">Repeat</keyword>
<dbReference type="InterPro" id="IPR000640">
    <property type="entry name" value="EFG_V-like"/>
</dbReference>